<dbReference type="EMBL" id="JBHUOK010000030">
    <property type="protein sequence ID" value="MFD2790079.1"/>
    <property type="molecule type" value="Genomic_DNA"/>
</dbReference>
<dbReference type="Gene3D" id="3.30.66.10">
    <property type="entry name" value="DNA topoisomerase I domain"/>
    <property type="match status" value="1"/>
</dbReference>
<feature type="domain" description="DNA topoisomerase IB N-terminal" evidence="1">
    <location>
        <begin position="28"/>
        <end position="76"/>
    </location>
</feature>
<accession>A0ABW5VGN5</accession>
<protein>
    <recommendedName>
        <fullName evidence="1">DNA topoisomerase IB N-terminal domain-containing protein</fullName>
    </recommendedName>
</protein>
<evidence type="ECO:0000313" key="2">
    <source>
        <dbReference type="EMBL" id="MFD2790079.1"/>
    </source>
</evidence>
<organism evidence="2 3">
    <name type="scientific">Arenibacter antarcticus</name>
    <dbReference type="NCBI Taxonomy" id="2040469"/>
    <lineage>
        <taxon>Bacteria</taxon>
        <taxon>Pseudomonadati</taxon>
        <taxon>Bacteroidota</taxon>
        <taxon>Flavobacteriia</taxon>
        <taxon>Flavobacteriales</taxon>
        <taxon>Flavobacteriaceae</taxon>
        <taxon>Arenibacter</taxon>
    </lineage>
</organism>
<reference evidence="3" key="1">
    <citation type="journal article" date="2019" name="Int. J. Syst. Evol. Microbiol.">
        <title>The Global Catalogue of Microorganisms (GCM) 10K type strain sequencing project: providing services to taxonomists for standard genome sequencing and annotation.</title>
        <authorList>
            <consortium name="The Broad Institute Genomics Platform"/>
            <consortium name="The Broad Institute Genome Sequencing Center for Infectious Disease"/>
            <person name="Wu L."/>
            <person name="Ma J."/>
        </authorList>
    </citation>
    <scope>NUCLEOTIDE SEQUENCE [LARGE SCALE GENOMIC DNA]</scope>
    <source>
        <strain evidence="3">KCTC 52924</strain>
    </source>
</reference>
<dbReference type="Proteomes" id="UP001597532">
    <property type="component" value="Unassembled WGS sequence"/>
</dbReference>
<sequence>MNKSNKRNTIKEIDDSAMVISRRKRGKGYCFYDEKGDRIVDDKSLKRLRKLVIPPMWSDVLICRFDDGHIKAIGRDAKNRKQYIYHSLFEKQQQEEKFKRMVDFSGSLPKIRKRAYTDLHTKG</sequence>
<dbReference type="InterPro" id="IPR049331">
    <property type="entry name" value="Top1B_N_bact"/>
</dbReference>
<evidence type="ECO:0000313" key="3">
    <source>
        <dbReference type="Proteomes" id="UP001597532"/>
    </source>
</evidence>
<dbReference type="Pfam" id="PF21338">
    <property type="entry name" value="Top1B_N_bact"/>
    <property type="match status" value="1"/>
</dbReference>
<dbReference type="InterPro" id="IPR035447">
    <property type="entry name" value="DNA_topo_I_N_sf"/>
</dbReference>
<name>A0ABW5VGN5_9FLAO</name>
<proteinExistence type="predicted"/>
<dbReference type="SUPFAM" id="SSF55869">
    <property type="entry name" value="DNA topoisomerase I domain"/>
    <property type="match status" value="1"/>
</dbReference>
<dbReference type="RefSeq" id="WP_251805897.1">
    <property type="nucleotide sequence ID" value="NZ_CP166679.1"/>
</dbReference>
<comment type="caution">
    <text evidence="2">The sequence shown here is derived from an EMBL/GenBank/DDBJ whole genome shotgun (WGS) entry which is preliminary data.</text>
</comment>
<keyword evidence="3" id="KW-1185">Reference proteome</keyword>
<evidence type="ECO:0000259" key="1">
    <source>
        <dbReference type="Pfam" id="PF21338"/>
    </source>
</evidence>
<gene>
    <name evidence="2" type="ORF">ACFS1K_09920</name>
</gene>